<reference evidence="1" key="1">
    <citation type="submission" date="2018-05" db="EMBL/GenBank/DDBJ databases">
        <authorList>
            <person name="Lanie J.A."/>
            <person name="Ng W.-L."/>
            <person name="Kazmierczak K.M."/>
            <person name="Andrzejewski T.M."/>
            <person name="Davidsen T.M."/>
            <person name="Wayne K.J."/>
            <person name="Tettelin H."/>
            <person name="Glass J.I."/>
            <person name="Rusch D."/>
            <person name="Podicherti R."/>
            <person name="Tsui H.-C.T."/>
            <person name="Winkler M.E."/>
        </authorList>
    </citation>
    <scope>NUCLEOTIDE SEQUENCE</scope>
</reference>
<dbReference type="EMBL" id="UINC01000299">
    <property type="protein sequence ID" value="SUZ52884.1"/>
    <property type="molecule type" value="Genomic_DNA"/>
</dbReference>
<dbReference type="AlphaFoldDB" id="A0A381NFK5"/>
<protein>
    <submittedName>
        <fullName evidence="1">Uncharacterized protein</fullName>
    </submittedName>
</protein>
<accession>A0A381NFK5</accession>
<organism evidence="1">
    <name type="scientific">marine metagenome</name>
    <dbReference type="NCBI Taxonomy" id="408172"/>
    <lineage>
        <taxon>unclassified sequences</taxon>
        <taxon>metagenomes</taxon>
        <taxon>ecological metagenomes</taxon>
    </lineage>
</organism>
<gene>
    <name evidence="1" type="ORF">METZ01_LOCUS5738</name>
</gene>
<evidence type="ECO:0000313" key="1">
    <source>
        <dbReference type="EMBL" id="SUZ52884.1"/>
    </source>
</evidence>
<name>A0A381NFK5_9ZZZZ</name>
<sequence length="414" mass="43670">MVCAAAGCTEEISTAPDLGFLQVNPRTAEVLIPFEDFIDEVLVFDGYGSTSDIGRGWVAADLDGLNARTLVGFDEYPTTPSSDQNRGVLIFTGGRLVLHFDSLAGELDSRVSVEVYQVEEEWHPESVNWEFAVDTTGGQRAWSQPGGGVTTLVGAANFIPEASDSLSIPIDSAMVAFLKTEPGARPPALLVAAVGSGVSLQLVKMALVLTSSTFLNPEPWEETVPAVTTSFMFDPAPPPSSGWLRVGGTPSWRSVLTMSLPREVTGTPETCGSVGCEVDLTDVHLNLAELVLTTRQTELAFQPQNTTEVDIRPVLSPELLPKSPLGGAVAFPKLIPREVFAGQAGTQVFLPLTPLLVQVLDSAAVTGTVPVTSIALFTNIEPHLIGFASFEGAGGAGAPALRLLYTVTNPVGLP</sequence>
<proteinExistence type="predicted"/>